<keyword evidence="3" id="KW-1185">Reference proteome</keyword>
<accession>A0ABR3WGD3</accession>
<dbReference type="Proteomes" id="UP001586593">
    <property type="component" value="Unassembled WGS sequence"/>
</dbReference>
<dbReference type="Gene3D" id="3.40.50.720">
    <property type="entry name" value="NAD(P)-binding Rossmann-like Domain"/>
    <property type="match status" value="1"/>
</dbReference>
<organism evidence="2 3">
    <name type="scientific">Phialemonium thermophilum</name>
    <dbReference type="NCBI Taxonomy" id="223376"/>
    <lineage>
        <taxon>Eukaryota</taxon>
        <taxon>Fungi</taxon>
        <taxon>Dikarya</taxon>
        <taxon>Ascomycota</taxon>
        <taxon>Pezizomycotina</taxon>
        <taxon>Sordariomycetes</taxon>
        <taxon>Sordariomycetidae</taxon>
        <taxon>Cephalothecales</taxon>
        <taxon>Cephalothecaceae</taxon>
        <taxon>Phialemonium</taxon>
    </lineage>
</organism>
<feature type="compositionally biased region" description="Basic and acidic residues" evidence="1">
    <location>
        <begin position="153"/>
        <end position="164"/>
    </location>
</feature>
<dbReference type="EMBL" id="JAZHXJ010000431">
    <property type="protein sequence ID" value="KAL1861431.1"/>
    <property type="molecule type" value="Genomic_DNA"/>
</dbReference>
<sequence length="276" mass="29480">MPTGIIRAWDYMEPQRVRRWGMGLPTGTTPETWPASRDSARQTRCWRDCPLVGRLGFREQGDGNGQIRRLGPESPSDRRGGGLASASSGPLLAVLDLGMEVMSVPETTRRFRMALVEGIATATPGDCSGSWDQQPCNFEFYVAGTRTVNKDIDQEEQSAKRKSQDPGGAISSGNQCGNVSGASPYVLVEEEAQLQESWPSSPYTWPAWPPFVVCLPGPPAARATQLGAAAVFDHHSQTEAGDIHEYAKGSLCLAVDCLTDASSMAGSEALGPGGGH</sequence>
<feature type="region of interest" description="Disordered" evidence="1">
    <location>
        <begin position="153"/>
        <end position="176"/>
    </location>
</feature>
<gene>
    <name evidence="2" type="ORF">VTK73DRAFT_7113</name>
</gene>
<protein>
    <submittedName>
        <fullName evidence="2">Uncharacterized protein</fullName>
    </submittedName>
</protein>
<name>A0ABR3WGD3_9PEZI</name>
<feature type="region of interest" description="Disordered" evidence="1">
    <location>
        <begin position="57"/>
        <end position="85"/>
    </location>
</feature>
<comment type="caution">
    <text evidence="2">The sequence shown here is derived from an EMBL/GenBank/DDBJ whole genome shotgun (WGS) entry which is preliminary data.</text>
</comment>
<proteinExistence type="predicted"/>
<evidence type="ECO:0000256" key="1">
    <source>
        <dbReference type="SAM" id="MobiDB-lite"/>
    </source>
</evidence>
<evidence type="ECO:0000313" key="3">
    <source>
        <dbReference type="Proteomes" id="UP001586593"/>
    </source>
</evidence>
<reference evidence="2 3" key="1">
    <citation type="journal article" date="2024" name="Commun. Biol.">
        <title>Comparative genomic analysis of thermophilic fungi reveals convergent evolutionary adaptations and gene losses.</title>
        <authorList>
            <person name="Steindorff A.S."/>
            <person name="Aguilar-Pontes M.V."/>
            <person name="Robinson A.J."/>
            <person name="Andreopoulos B."/>
            <person name="LaButti K."/>
            <person name="Kuo A."/>
            <person name="Mondo S."/>
            <person name="Riley R."/>
            <person name="Otillar R."/>
            <person name="Haridas S."/>
            <person name="Lipzen A."/>
            <person name="Grimwood J."/>
            <person name="Schmutz J."/>
            <person name="Clum A."/>
            <person name="Reid I.D."/>
            <person name="Moisan M.C."/>
            <person name="Butler G."/>
            <person name="Nguyen T.T.M."/>
            <person name="Dewar K."/>
            <person name="Conant G."/>
            <person name="Drula E."/>
            <person name="Henrissat B."/>
            <person name="Hansel C."/>
            <person name="Singer S."/>
            <person name="Hutchinson M.I."/>
            <person name="de Vries R.P."/>
            <person name="Natvig D.O."/>
            <person name="Powell A.J."/>
            <person name="Tsang A."/>
            <person name="Grigoriev I.V."/>
        </authorList>
    </citation>
    <scope>NUCLEOTIDE SEQUENCE [LARGE SCALE GENOMIC DNA]</scope>
    <source>
        <strain evidence="2 3">ATCC 24622</strain>
    </source>
</reference>
<evidence type="ECO:0000313" key="2">
    <source>
        <dbReference type="EMBL" id="KAL1861431.1"/>
    </source>
</evidence>